<evidence type="ECO:0000259" key="1">
    <source>
        <dbReference type="Pfam" id="PF19580"/>
    </source>
</evidence>
<reference evidence="2 3" key="1">
    <citation type="submission" date="2020-04" db="EMBL/GenBank/DDBJ databases">
        <title>Molecular characterization of pseudomonads from Agaricus bisporus reveal novel blotch 2 pathogens in Western Europe.</title>
        <authorList>
            <person name="Taparia T."/>
            <person name="Krijger M."/>
            <person name="Haynes E."/>
            <person name="Elpinstone J.G."/>
            <person name="Noble R."/>
            <person name="Van Der Wolf J."/>
        </authorList>
    </citation>
    <scope>NUCLEOTIDE SEQUENCE [LARGE SCALE GENOMIC DNA]</scope>
    <source>
        <strain evidence="2 3">B7002</strain>
    </source>
</reference>
<keyword evidence="2" id="KW-0378">Hydrolase</keyword>
<organism evidence="2 3">
    <name type="scientific">Pseudomonas edaphica</name>
    <dbReference type="NCBI Taxonomy" id="2006980"/>
    <lineage>
        <taxon>Bacteria</taxon>
        <taxon>Pseudomonadati</taxon>
        <taxon>Pseudomonadota</taxon>
        <taxon>Gammaproteobacteria</taxon>
        <taxon>Pseudomonadales</taxon>
        <taxon>Pseudomonadaceae</taxon>
        <taxon>Pseudomonas</taxon>
    </lineage>
</organism>
<evidence type="ECO:0000313" key="3">
    <source>
        <dbReference type="Proteomes" id="UP000560470"/>
    </source>
</evidence>
<keyword evidence="2" id="KW-0269">Exonuclease</keyword>
<dbReference type="Proteomes" id="UP000560470">
    <property type="component" value="Unassembled WGS sequence"/>
</dbReference>
<dbReference type="RefSeq" id="WP_177035045.1">
    <property type="nucleotide sequence ID" value="NZ_JACAOZ010000047.1"/>
</dbReference>
<protein>
    <submittedName>
        <fullName evidence="2">Endonuclease/exonuclease/phosphatase family protein</fullName>
    </submittedName>
</protein>
<evidence type="ECO:0000313" key="2">
    <source>
        <dbReference type="EMBL" id="NVZ60314.1"/>
    </source>
</evidence>
<sequence>MNNPTAEQMTNISLTFAWWNTALVPAGKDRDIDMTEHRKTIVSVIRSLITDIKADFIALCEINSNEFEGISKELALDGWIFFANQSDVGGPIFDLCYIYKAEVFELLNVIDITSNDYIGAAKVAQRLTLIEKITGEPICIFASHWPSLLNVDPDDYRRHHLASTLRYWVLKTKDGSENLIKSIMMGDYNAEPYAKHMQEHLFTSRHRELVTKRENMFYNPTWSLLVEDPRGLKGTYYYSGGIFAKWLAFDQIFVTSSLLKGDSWKLSSQSRMVPDMLELRKLIRSTKSKFDHMPIYATIERATLP</sequence>
<name>A0A7Y7RXR0_9PSED</name>
<accession>A0A7Y7RXR0</accession>
<dbReference type="EMBL" id="JACAOZ010000047">
    <property type="protein sequence ID" value="NVZ60314.1"/>
    <property type="molecule type" value="Genomic_DNA"/>
</dbReference>
<dbReference type="GO" id="GO:0004527">
    <property type="term" value="F:exonuclease activity"/>
    <property type="evidence" value="ECO:0007669"/>
    <property type="project" value="UniProtKB-KW"/>
</dbReference>
<dbReference type="InterPro" id="IPR036691">
    <property type="entry name" value="Endo/exonu/phosph_ase_sf"/>
</dbReference>
<dbReference type="InterPro" id="IPR005135">
    <property type="entry name" value="Endo/exonuclease/phosphatase"/>
</dbReference>
<proteinExistence type="predicted"/>
<comment type="caution">
    <text evidence="2">The sequence shown here is derived from an EMBL/GenBank/DDBJ whole genome shotgun (WGS) entry which is preliminary data.</text>
</comment>
<dbReference type="AlphaFoldDB" id="A0A7Y7RXR0"/>
<feature type="domain" description="Endonuclease/exonuclease/phosphatase" evidence="1">
    <location>
        <begin position="39"/>
        <end position="266"/>
    </location>
</feature>
<keyword evidence="2" id="KW-0255">Endonuclease</keyword>
<dbReference type="GO" id="GO:0004519">
    <property type="term" value="F:endonuclease activity"/>
    <property type="evidence" value="ECO:0007669"/>
    <property type="project" value="UniProtKB-KW"/>
</dbReference>
<dbReference type="SUPFAM" id="SSF56219">
    <property type="entry name" value="DNase I-like"/>
    <property type="match status" value="1"/>
</dbReference>
<gene>
    <name evidence="2" type="ORF">HX797_29030</name>
</gene>
<dbReference type="Pfam" id="PF19580">
    <property type="entry name" value="Exo_endo_phos_3"/>
    <property type="match status" value="1"/>
</dbReference>
<keyword evidence="2" id="KW-0540">Nuclease</keyword>
<dbReference type="Gene3D" id="3.60.10.10">
    <property type="entry name" value="Endonuclease/exonuclease/phosphatase"/>
    <property type="match status" value="1"/>
</dbReference>